<gene>
    <name evidence="2" type="ORF">NSK_007912</name>
</gene>
<feature type="compositionally biased region" description="Basic and acidic residues" evidence="1">
    <location>
        <begin position="455"/>
        <end position="464"/>
    </location>
</feature>
<keyword evidence="3" id="KW-1185">Reference proteome</keyword>
<dbReference type="OrthoDB" id="47990at2759"/>
<reference evidence="2 3" key="1">
    <citation type="submission" date="2019-01" db="EMBL/GenBank/DDBJ databases">
        <title>Nuclear Genome Assembly of the Microalgal Biofuel strain Nannochloropsis salina CCMP1776.</title>
        <authorList>
            <person name="Hovde B."/>
        </authorList>
    </citation>
    <scope>NUCLEOTIDE SEQUENCE [LARGE SCALE GENOMIC DNA]</scope>
    <source>
        <strain evidence="2 3">CCMP1776</strain>
    </source>
</reference>
<protein>
    <submittedName>
        <fullName evidence="2">Uncharacterized protein</fullName>
    </submittedName>
</protein>
<proteinExistence type="predicted"/>
<dbReference type="Gene3D" id="1.20.272.10">
    <property type="match status" value="1"/>
</dbReference>
<feature type="region of interest" description="Disordered" evidence="1">
    <location>
        <begin position="120"/>
        <end position="149"/>
    </location>
</feature>
<dbReference type="Proteomes" id="UP000355283">
    <property type="component" value="Unassembled WGS sequence"/>
</dbReference>
<evidence type="ECO:0000256" key="1">
    <source>
        <dbReference type="SAM" id="MobiDB-lite"/>
    </source>
</evidence>
<feature type="compositionally biased region" description="Basic and acidic residues" evidence="1">
    <location>
        <begin position="703"/>
        <end position="724"/>
    </location>
</feature>
<name>A0A4D9CSY9_9STRA</name>
<feature type="region of interest" description="Disordered" evidence="1">
    <location>
        <begin position="455"/>
        <end position="477"/>
    </location>
</feature>
<evidence type="ECO:0000313" key="3">
    <source>
        <dbReference type="Proteomes" id="UP000355283"/>
    </source>
</evidence>
<comment type="caution">
    <text evidence="2">The sequence shown here is derived from an EMBL/GenBank/DDBJ whole genome shotgun (WGS) entry which is preliminary data.</text>
</comment>
<organism evidence="2 3">
    <name type="scientific">Nannochloropsis salina CCMP1776</name>
    <dbReference type="NCBI Taxonomy" id="1027361"/>
    <lineage>
        <taxon>Eukaryota</taxon>
        <taxon>Sar</taxon>
        <taxon>Stramenopiles</taxon>
        <taxon>Ochrophyta</taxon>
        <taxon>Eustigmatophyceae</taxon>
        <taxon>Eustigmatales</taxon>
        <taxon>Monodopsidaceae</taxon>
        <taxon>Microchloropsis</taxon>
        <taxon>Microchloropsis salina</taxon>
    </lineage>
</organism>
<dbReference type="GO" id="GO:0006260">
    <property type="term" value="P:DNA replication"/>
    <property type="evidence" value="ECO:0007669"/>
    <property type="project" value="InterPro"/>
</dbReference>
<sequence>MAPGSMQKTTLLAWATARRTSCSTKAMAKADAAAALRSADGSAFYTCPLCGHGFPLTMQSHADVCQGKGGPTGALGADGGRNRRLVVVEEDQAAGQGGTICENKDMEHACRILASSAGAESSKLTTSPPMVSPSPSQLPFQSPPTGEGALRASAPRLTSRIVTPSPGVSLDERAARIPDSAALSGKGAANAFHVLRRAAHTQFRREAFTLFRCLETGALDWAWAPHAAFPFHLPKEGARFRGPPDRQPQQWWEREVALPGSKTARLLLRTNIHPPPPTRDRSHHLPLSNVPIPVLKSALQKNVRRSRGEAAARVALQLLHRAPLELYRRMLIIMLEDTACHPPALVLFTWLMMAGEGFAPDAALRKVLARAVFEVATARVTDFSPSEYHPVLDAVSDMGEMGLEEGAEDGLSPECLTLLRCLRARRYHGGMPCDAHMLRSLGKLWRLRLGLRDPEEAGKGEEGAGRGAEGAGGGRAPELERLVHPPCLEVVPLPGWRPPPTPPLHQDPSGLVSCQAMALAPLDYLGPRKLAEYLDSPRPWLRWLIWQAHAQGQPVPRAWLPSLGLIAGEQAAPLPPASPSAPVLRAGASLVLRSPGAPPLEDWPAVWRLRPVSGGGRDEGDIPWSAIDFHVSGVVEEVCRFRLSAENRRRLAAMRARGVGGASEGYEEMEDEAVKELLRSAMWRFSSSVTDKVSVLSAGGGRGQEEGVMRGSEEGNGEGRDKEGEGLREVWNLLRPLAHAYAQNFIKRRCCN</sequence>
<dbReference type="GO" id="GO:0003677">
    <property type="term" value="F:DNA binding"/>
    <property type="evidence" value="ECO:0007669"/>
    <property type="project" value="InterPro"/>
</dbReference>
<feature type="compositionally biased region" description="Low complexity" evidence="1">
    <location>
        <begin position="127"/>
        <end position="144"/>
    </location>
</feature>
<dbReference type="EMBL" id="SDOX01000158">
    <property type="protein sequence ID" value="TFJ80735.1"/>
    <property type="molecule type" value="Genomic_DNA"/>
</dbReference>
<feature type="compositionally biased region" description="Gly residues" evidence="1">
    <location>
        <begin position="465"/>
        <end position="475"/>
    </location>
</feature>
<dbReference type="AlphaFoldDB" id="A0A4D9CSY9"/>
<feature type="region of interest" description="Disordered" evidence="1">
    <location>
        <begin position="696"/>
        <end position="724"/>
    </location>
</feature>
<accession>A0A4D9CSY9</accession>
<dbReference type="InterPro" id="IPR008921">
    <property type="entry name" value="DNA_pol3_clamp-load_cplx_C"/>
</dbReference>
<evidence type="ECO:0000313" key="2">
    <source>
        <dbReference type="EMBL" id="TFJ80735.1"/>
    </source>
</evidence>
<dbReference type="SUPFAM" id="SSF48019">
    <property type="entry name" value="post-AAA+ oligomerization domain-like"/>
    <property type="match status" value="1"/>
</dbReference>